<reference evidence="1" key="1">
    <citation type="submission" date="2014-12" db="EMBL/GenBank/DDBJ databases">
        <title>Insight into the proteome of Arion vulgaris.</title>
        <authorList>
            <person name="Aradska J."/>
            <person name="Bulat T."/>
            <person name="Smidak R."/>
            <person name="Sarate P."/>
            <person name="Gangsoo J."/>
            <person name="Sialana F."/>
            <person name="Bilban M."/>
            <person name="Lubec G."/>
        </authorList>
    </citation>
    <scope>NUCLEOTIDE SEQUENCE</scope>
    <source>
        <tissue evidence="1">Skin</tissue>
    </source>
</reference>
<proteinExistence type="predicted"/>
<evidence type="ECO:0000313" key="1">
    <source>
        <dbReference type="EMBL" id="CEK63161.1"/>
    </source>
</evidence>
<feature type="non-terminal residue" evidence="1">
    <location>
        <position position="1"/>
    </location>
</feature>
<dbReference type="AlphaFoldDB" id="A0A0B6Z5I5"/>
<dbReference type="EMBL" id="HACG01016296">
    <property type="protein sequence ID" value="CEK63161.1"/>
    <property type="molecule type" value="Transcribed_RNA"/>
</dbReference>
<name>A0A0B6Z5I5_9EUPU</name>
<organism evidence="1">
    <name type="scientific">Arion vulgaris</name>
    <dbReference type="NCBI Taxonomy" id="1028688"/>
    <lineage>
        <taxon>Eukaryota</taxon>
        <taxon>Metazoa</taxon>
        <taxon>Spiralia</taxon>
        <taxon>Lophotrochozoa</taxon>
        <taxon>Mollusca</taxon>
        <taxon>Gastropoda</taxon>
        <taxon>Heterobranchia</taxon>
        <taxon>Euthyneura</taxon>
        <taxon>Panpulmonata</taxon>
        <taxon>Eupulmonata</taxon>
        <taxon>Stylommatophora</taxon>
        <taxon>Helicina</taxon>
        <taxon>Arionoidea</taxon>
        <taxon>Arionidae</taxon>
        <taxon>Arion</taxon>
    </lineage>
</organism>
<sequence length="74" mass="8524">AFEEEDSAHTTCNNVDSLAKPHEINQLVKPLVSFWFATHACKDWIRLNTQMKQYLNQQARQPLSAAHCGVQRAW</sequence>
<accession>A0A0B6Z5I5</accession>
<protein>
    <submittedName>
        <fullName evidence="1">Uncharacterized protein</fullName>
    </submittedName>
</protein>
<gene>
    <name evidence="1" type="primary">ORF47385</name>
</gene>